<keyword evidence="3" id="KW-0808">Transferase</keyword>
<comment type="caution">
    <text evidence="3">The sequence shown here is derived from an EMBL/GenBank/DDBJ whole genome shotgun (WGS) entry which is preliminary data.</text>
</comment>
<dbReference type="Proteomes" id="UP000314294">
    <property type="component" value="Unassembled WGS sequence"/>
</dbReference>
<feature type="region of interest" description="Disordered" evidence="1">
    <location>
        <begin position="1"/>
        <end position="20"/>
    </location>
</feature>
<gene>
    <name evidence="3" type="primary">PRKDC_1</name>
    <name evidence="3" type="ORF">EYF80_024634</name>
</gene>
<proteinExistence type="predicted"/>
<dbReference type="EMBL" id="SRLO01000240">
    <property type="protein sequence ID" value="TNN65125.1"/>
    <property type="molecule type" value="Genomic_DNA"/>
</dbReference>
<dbReference type="Pfam" id="PF20500">
    <property type="entry name" value="DNA-PKcs_N"/>
    <property type="match status" value="1"/>
</dbReference>
<organism evidence="3 4">
    <name type="scientific">Liparis tanakae</name>
    <name type="common">Tanaka's snailfish</name>
    <dbReference type="NCBI Taxonomy" id="230148"/>
    <lineage>
        <taxon>Eukaryota</taxon>
        <taxon>Metazoa</taxon>
        <taxon>Chordata</taxon>
        <taxon>Craniata</taxon>
        <taxon>Vertebrata</taxon>
        <taxon>Euteleostomi</taxon>
        <taxon>Actinopterygii</taxon>
        <taxon>Neopterygii</taxon>
        <taxon>Teleostei</taxon>
        <taxon>Neoteleostei</taxon>
        <taxon>Acanthomorphata</taxon>
        <taxon>Eupercaria</taxon>
        <taxon>Perciformes</taxon>
        <taxon>Cottioidei</taxon>
        <taxon>Cottales</taxon>
        <taxon>Liparidae</taxon>
        <taxon>Liparis</taxon>
    </lineage>
</organism>
<protein>
    <submittedName>
        <fullName evidence="3">DNA-dependent protein kinase catalytic subunit</fullName>
    </submittedName>
</protein>
<evidence type="ECO:0000256" key="1">
    <source>
        <dbReference type="SAM" id="MobiDB-lite"/>
    </source>
</evidence>
<name>A0A4Z2HIM8_9TELE</name>
<dbReference type="InterPro" id="IPR046804">
    <property type="entry name" value="DNA-PKcs_N"/>
</dbReference>
<sequence>MYIIFSPQDKDSGSSQVHTGKWKVPSSQNYLALFKRLLDCHLLKDSGFLDGAFESQNASLVSFSRLLYDELVKSILKIVEKLDLSVQKDTTGEEAPDDAAHVLPSSDPTAHLLPNKIKDFTAFINLVDFCRYWSQRTWEPFKNGKVNSETSRHHLLLLHLKALYIAFFKGLYKKHVILLIN</sequence>
<dbReference type="GO" id="GO:0016301">
    <property type="term" value="F:kinase activity"/>
    <property type="evidence" value="ECO:0007669"/>
    <property type="project" value="UniProtKB-KW"/>
</dbReference>
<reference evidence="3 4" key="1">
    <citation type="submission" date="2019-03" db="EMBL/GenBank/DDBJ databases">
        <title>First draft genome of Liparis tanakae, snailfish: a comprehensive survey of snailfish specific genes.</title>
        <authorList>
            <person name="Kim W."/>
            <person name="Song I."/>
            <person name="Jeong J.-H."/>
            <person name="Kim D."/>
            <person name="Kim S."/>
            <person name="Ryu S."/>
            <person name="Song J.Y."/>
            <person name="Lee S.K."/>
        </authorList>
    </citation>
    <scope>NUCLEOTIDE SEQUENCE [LARGE SCALE GENOMIC DNA]</scope>
    <source>
        <tissue evidence="3">Muscle</tissue>
    </source>
</reference>
<keyword evidence="3" id="KW-0418">Kinase</keyword>
<dbReference type="OrthoDB" id="431717at2759"/>
<evidence type="ECO:0000313" key="3">
    <source>
        <dbReference type="EMBL" id="TNN65125.1"/>
    </source>
</evidence>
<dbReference type="AlphaFoldDB" id="A0A4Z2HIM8"/>
<accession>A0A4Z2HIM8</accession>
<keyword evidence="4" id="KW-1185">Reference proteome</keyword>
<feature type="domain" description="DNA-PKcs N-terminal" evidence="2">
    <location>
        <begin position="8"/>
        <end position="142"/>
    </location>
</feature>
<evidence type="ECO:0000259" key="2">
    <source>
        <dbReference type="Pfam" id="PF20500"/>
    </source>
</evidence>
<evidence type="ECO:0000313" key="4">
    <source>
        <dbReference type="Proteomes" id="UP000314294"/>
    </source>
</evidence>